<keyword evidence="7" id="KW-0812">Transmembrane</keyword>
<organism evidence="9 10">
    <name type="scientific">Actinocatenispora thailandica</name>
    <dbReference type="NCBI Taxonomy" id="227318"/>
    <lineage>
        <taxon>Bacteria</taxon>
        <taxon>Bacillati</taxon>
        <taxon>Actinomycetota</taxon>
        <taxon>Actinomycetes</taxon>
        <taxon>Micromonosporales</taxon>
        <taxon>Micromonosporaceae</taxon>
        <taxon>Actinocatenispora</taxon>
    </lineage>
</organism>
<keyword evidence="7" id="KW-0472">Membrane</keyword>
<sequence>MTLTVVALTLLAVALLGPVSHLLPRARWSAAEPRATLVLWQAVGLSAGLAVLGAATAMAVAPLSDTLLGAFRIFVGHLVAGDPTGGLGPFHTLVLVVAVVLTARLLGVLALSTWRTVRARGRHRRMVDLVGRPLRPGPATGSAAGHPAERDSLVLDHPAPAAYCLPGGTPRVVLTSGAVELFDDEELAAVLAHERAHLAERHDLVVLPFAAWSKALPWLPTVRRSRTAVDRLVEMVADDRACTDCDRTVLACALARFGAASHTPDGALAATGAGGTVLARVDRLLDPPRRSARLRYLLIVAAATLLVLPTAALLTTTL</sequence>
<dbReference type="CDD" id="cd07326">
    <property type="entry name" value="M56_BlaR1_MecR1_like"/>
    <property type="match status" value="1"/>
</dbReference>
<evidence type="ECO:0000256" key="1">
    <source>
        <dbReference type="ARBA" id="ARBA00022670"/>
    </source>
</evidence>
<evidence type="ECO:0000313" key="10">
    <source>
        <dbReference type="Proteomes" id="UP000611640"/>
    </source>
</evidence>
<feature type="transmembrane region" description="Helical" evidence="7">
    <location>
        <begin position="93"/>
        <end position="114"/>
    </location>
</feature>
<dbReference type="InterPro" id="IPR001915">
    <property type="entry name" value="Peptidase_M48"/>
</dbReference>
<dbReference type="InterPro" id="IPR052173">
    <property type="entry name" value="Beta-lactam_resp_regulator"/>
</dbReference>
<dbReference type="PANTHER" id="PTHR34978">
    <property type="entry name" value="POSSIBLE SENSOR-TRANSDUCER PROTEIN BLAR"/>
    <property type="match status" value="1"/>
</dbReference>
<proteinExistence type="inferred from homology"/>
<dbReference type="GO" id="GO:0004222">
    <property type="term" value="F:metalloendopeptidase activity"/>
    <property type="evidence" value="ECO:0007669"/>
    <property type="project" value="InterPro"/>
</dbReference>
<dbReference type="AlphaFoldDB" id="A0A7R7DQF8"/>
<reference evidence="9 10" key="1">
    <citation type="submission" date="2020-08" db="EMBL/GenBank/DDBJ databases">
        <title>Whole genome shotgun sequence of Actinocatenispora thailandica NBRC 105041.</title>
        <authorList>
            <person name="Komaki H."/>
            <person name="Tamura T."/>
        </authorList>
    </citation>
    <scope>NUCLEOTIDE SEQUENCE [LARGE SCALE GENOMIC DNA]</scope>
    <source>
        <strain evidence="9 10">NBRC 105041</strain>
    </source>
</reference>
<feature type="transmembrane region" description="Helical" evidence="7">
    <location>
        <begin position="38"/>
        <end position="60"/>
    </location>
</feature>
<dbReference type="RefSeq" id="WP_203962440.1">
    <property type="nucleotide sequence ID" value="NZ_AP023355.1"/>
</dbReference>
<dbReference type="Proteomes" id="UP000611640">
    <property type="component" value="Chromosome"/>
</dbReference>
<name>A0A7R7DQF8_9ACTN</name>
<protein>
    <recommendedName>
        <fullName evidence="8">Peptidase M48 domain-containing protein</fullName>
    </recommendedName>
</protein>
<gene>
    <name evidence="9" type="ORF">Athai_35120</name>
</gene>
<feature type="domain" description="Peptidase M48" evidence="8">
    <location>
        <begin position="144"/>
        <end position="206"/>
    </location>
</feature>
<keyword evidence="4 6" id="KW-0862">Zinc</keyword>
<evidence type="ECO:0000256" key="6">
    <source>
        <dbReference type="RuleBase" id="RU003983"/>
    </source>
</evidence>
<dbReference type="Pfam" id="PF01435">
    <property type="entry name" value="Peptidase_M48"/>
    <property type="match status" value="1"/>
</dbReference>
<evidence type="ECO:0000256" key="4">
    <source>
        <dbReference type="ARBA" id="ARBA00022833"/>
    </source>
</evidence>
<evidence type="ECO:0000256" key="3">
    <source>
        <dbReference type="ARBA" id="ARBA00022801"/>
    </source>
</evidence>
<evidence type="ECO:0000256" key="7">
    <source>
        <dbReference type="SAM" id="Phobius"/>
    </source>
</evidence>
<feature type="transmembrane region" description="Helical" evidence="7">
    <location>
        <begin position="296"/>
        <end position="315"/>
    </location>
</feature>
<dbReference type="EMBL" id="AP023355">
    <property type="protein sequence ID" value="BCJ36009.1"/>
    <property type="molecule type" value="Genomic_DNA"/>
</dbReference>
<evidence type="ECO:0000256" key="5">
    <source>
        <dbReference type="ARBA" id="ARBA00023049"/>
    </source>
</evidence>
<keyword evidence="3 6" id="KW-0378">Hydrolase</keyword>
<evidence type="ECO:0000313" key="9">
    <source>
        <dbReference type="EMBL" id="BCJ36009.1"/>
    </source>
</evidence>
<dbReference type="KEGG" id="atl:Athai_35120"/>
<keyword evidence="1 6" id="KW-0645">Protease</keyword>
<keyword evidence="5 6" id="KW-0482">Metalloprotease</keyword>
<keyword evidence="7" id="KW-1133">Transmembrane helix</keyword>
<evidence type="ECO:0000256" key="2">
    <source>
        <dbReference type="ARBA" id="ARBA00022723"/>
    </source>
</evidence>
<dbReference type="GO" id="GO:0006508">
    <property type="term" value="P:proteolysis"/>
    <property type="evidence" value="ECO:0007669"/>
    <property type="project" value="UniProtKB-KW"/>
</dbReference>
<dbReference type="Gene3D" id="3.30.2010.10">
    <property type="entry name" value="Metalloproteases ('zincins'), catalytic domain"/>
    <property type="match status" value="1"/>
</dbReference>
<keyword evidence="10" id="KW-1185">Reference proteome</keyword>
<accession>A0A7R7DQF8</accession>
<keyword evidence="2" id="KW-0479">Metal-binding</keyword>
<dbReference type="GO" id="GO:0046872">
    <property type="term" value="F:metal ion binding"/>
    <property type="evidence" value="ECO:0007669"/>
    <property type="project" value="UniProtKB-KW"/>
</dbReference>
<comment type="cofactor">
    <cofactor evidence="6">
        <name>Zn(2+)</name>
        <dbReference type="ChEBI" id="CHEBI:29105"/>
    </cofactor>
    <text evidence="6">Binds 1 zinc ion per subunit.</text>
</comment>
<dbReference type="PANTHER" id="PTHR34978:SF3">
    <property type="entry name" value="SLR0241 PROTEIN"/>
    <property type="match status" value="1"/>
</dbReference>
<evidence type="ECO:0000259" key="8">
    <source>
        <dbReference type="Pfam" id="PF01435"/>
    </source>
</evidence>
<comment type="similarity">
    <text evidence="6">Belongs to the peptidase M48 family.</text>
</comment>